<evidence type="ECO:0000313" key="2">
    <source>
        <dbReference type="Proteomes" id="UP000673375"/>
    </source>
</evidence>
<comment type="caution">
    <text evidence="1">The sequence shown here is derived from an EMBL/GenBank/DDBJ whole genome shotgun (WGS) entry which is preliminary data.</text>
</comment>
<reference evidence="1 2" key="1">
    <citation type="submission" date="2020-12" db="EMBL/GenBank/DDBJ databases">
        <title>Vagococcus allomyrinae sp. nov. and Enterococcus lavae sp. nov., isolated from the larvae of Allomyrina dichotoma.</title>
        <authorList>
            <person name="Lee S.D."/>
        </authorList>
    </citation>
    <scope>NUCLEOTIDE SEQUENCE [LARGE SCALE GENOMIC DNA]</scope>
    <source>
        <strain evidence="1 2">BWM-S5</strain>
    </source>
</reference>
<dbReference type="NCBIfam" id="TIGR04197">
    <property type="entry name" value="T7SS_SACOL2603"/>
    <property type="match status" value="1"/>
</dbReference>
<organism evidence="1 2">
    <name type="scientific">Enterococcus larvae</name>
    <dbReference type="NCBI Taxonomy" id="2794352"/>
    <lineage>
        <taxon>Bacteria</taxon>
        <taxon>Bacillati</taxon>
        <taxon>Bacillota</taxon>
        <taxon>Bacilli</taxon>
        <taxon>Lactobacillales</taxon>
        <taxon>Enterococcaceae</taxon>
        <taxon>Enterococcus</taxon>
    </lineage>
</organism>
<name>A0ABS4CKK1_9ENTE</name>
<dbReference type="Pfam" id="PF11328">
    <property type="entry name" value="DUF3130"/>
    <property type="match status" value="1"/>
</dbReference>
<dbReference type="InterPro" id="IPR021477">
    <property type="entry name" value="TVIIS_effector_SACOL2603_fam"/>
</dbReference>
<evidence type="ECO:0000313" key="1">
    <source>
        <dbReference type="EMBL" id="MBP1047148.1"/>
    </source>
</evidence>
<dbReference type="RefSeq" id="WP_209557928.1">
    <property type="nucleotide sequence ID" value="NZ_JAEDXU010000006.1"/>
</dbReference>
<gene>
    <name evidence="1" type="ORF">I6N96_12775</name>
</gene>
<dbReference type="EMBL" id="JAEDXU010000006">
    <property type="protein sequence ID" value="MBP1047148.1"/>
    <property type="molecule type" value="Genomic_DNA"/>
</dbReference>
<sequence length="87" mass="8817">MVKNSVTKANTIASKISSGSSMSFEVDASVSYSSSSAVSGLTECLSSLSGLVQGFSSNVTTDSGNIRMIASAYKKADSDAGKGFSDD</sequence>
<protein>
    <submittedName>
        <fullName evidence="1">TIGR04197 family type VII secretion effector</fullName>
    </submittedName>
</protein>
<proteinExistence type="predicted"/>
<accession>A0ABS4CKK1</accession>
<keyword evidence="2" id="KW-1185">Reference proteome</keyword>
<dbReference type="Proteomes" id="UP000673375">
    <property type="component" value="Unassembled WGS sequence"/>
</dbReference>